<dbReference type="Proteomes" id="UP000615446">
    <property type="component" value="Unassembled WGS sequence"/>
</dbReference>
<dbReference type="Proteomes" id="UP000247702">
    <property type="component" value="Unassembled WGS sequence"/>
</dbReference>
<proteinExistence type="predicted"/>
<reference evidence="1 3" key="1">
    <citation type="submission" date="2017-11" db="EMBL/GenBank/DDBJ databases">
        <title>The genome of Rhizophagus clarus HR1 reveals common genetic basis of auxotrophy among arbuscular mycorrhizal fungi.</title>
        <authorList>
            <person name="Kobayashi Y."/>
        </authorList>
    </citation>
    <scope>NUCLEOTIDE SEQUENCE [LARGE SCALE GENOMIC DNA]</scope>
    <source>
        <strain evidence="1 3">HR1</strain>
    </source>
</reference>
<evidence type="ECO:0000313" key="2">
    <source>
        <dbReference type="EMBL" id="GES95693.1"/>
    </source>
</evidence>
<dbReference type="OrthoDB" id="2354218at2759"/>
<keyword evidence="3" id="KW-1185">Reference proteome</keyword>
<organism evidence="1 3">
    <name type="scientific">Rhizophagus clarus</name>
    <dbReference type="NCBI Taxonomy" id="94130"/>
    <lineage>
        <taxon>Eukaryota</taxon>
        <taxon>Fungi</taxon>
        <taxon>Fungi incertae sedis</taxon>
        <taxon>Mucoromycota</taxon>
        <taxon>Glomeromycotina</taxon>
        <taxon>Glomeromycetes</taxon>
        <taxon>Glomerales</taxon>
        <taxon>Glomeraceae</taxon>
        <taxon>Rhizophagus</taxon>
    </lineage>
</organism>
<sequence length="166" mass="19749">MSSLDANNSVCGSRDSFNDSVPIQQHQQQIYSIISYLKFYHFSRIDGKFYLVSCKIIPKEDTSFDEFGYFNHEFFYQHPNYPSTQYYVACRLLSHSLVENILNNEFCDLEFDLESLSIPQKLKLEHDLKQKLFHRMHNLTFYDAPQQPIDFNNFSYHQNNFTNNSI</sequence>
<name>A0A2Z6R1P0_9GLOM</name>
<evidence type="ECO:0000313" key="1">
    <source>
        <dbReference type="EMBL" id="GBB86626.1"/>
    </source>
</evidence>
<dbReference type="EMBL" id="BEXD01000336">
    <property type="protein sequence ID" value="GBB86626.1"/>
    <property type="molecule type" value="Genomic_DNA"/>
</dbReference>
<evidence type="ECO:0000313" key="3">
    <source>
        <dbReference type="Proteomes" id="UP000247702"/>
    </source>
</evidence>
<reference evidence="2" key="2">
    <citation type="submission" date="2019-10" db="EMBL/GenBank/DDBJ databases">
        <title>Conservation and host-specific expression of non-tandemly repeated heterogenous ribosome RNA gene in arbuscular mycorrhizal fungi.</title>
        <authorList>
            <person name="Maeda T."/>
            <person name="Kobayashi Y."/>
            <person name="Nakagawa T."/>
            <person name="Ezawa T."/>
            <person name="Yamaguchi K."/>
            <person name="Bino T."/>
            <person name="Nishimoto Y."/>
            <person name="Shigenobu S."/>
            <person name="Kawaguchi M."/>
        </authorList>
    </citation>
    <scope>NUCLEOTIDE SEQUENCE</scope>
    <source>
        <strain evidence="2">HR1</strain>
    </source>
</reference>
<accession>A0A2Z6R1P0</accession>
<comment type="caution">
    <text evidence="1">The sequence shown here is derived from an EMBL/GenBank/DDBJ whole genome shotgun (WGS) entry which is preliminary data.</text>
</comment>
<dbReference type="EMBL" id="BLAL01000244">
    <property type="protein sequence ID" value="GES95693.1"/>
    <property type="molecule type" value="Genomic_DNA"/>
</dbReference>
<protein>
    <submittedName>
        <fullName evidence="1">Uncharacterized protein</fullName>
    </submittedName>
</protein>
<gene>
    <name evidence="2" type="ORF">RCL2_002235500</name>
    <name evidence="1" type="ORF">RclHR1_01300011</name>
</gene>
<dbReference type="AlphaFoldDB" id="A0A2Z6R1P0"/>